<dbReference type="InterPro" id="IPR005616">
    <property type="entry name" value="CcmH/CycL/Ccl2/NrfF_N"/>
</dbReference>
<dbReference type="PANTHER" id="PTHR47870">
    <property type="entry name" value="CYTOCHROME C-TYPE BIOGENESIS PROTEIN CCMH"/>
    <property type="match status" value="1"/>
</dbReference>
<evidence type="ECO:0000256" key="3">
    <source>
        <dbReference type="ARBA" id="ARBA00022723"/>
    </source>
</evidence>
<keyword evidence="7" id="KW-1133">Transmembrane helix</keyword>
<dbReference type="OrthoDB" id="9804975at2"/>
<dbReference type="Proteomes" id="UP000002171">
    <property type="component" value="Unassembled WGS sequence"/>
</dbReference>
<evidence type="ECO:0000313" key="9">
    <source>
        <dbReference type="EMBL" id="EAR60543.1"/>
    </source>
</evidence>
<comment type="similarity">
    <text evidence="1 7">Belongs to the CcmH/CycL/Ccl2/NrfF family.</text>
</comment>
<feature type="chain" id="PRO_5031590663" description="Cytochrome c-type biogenesis protein" evidence="7">
    <location>
        <begin position="19"/>
        <end position="158"/>
    </location>
</feature>
<keyword evidence="2 7" id="KW-0349">Heme</keyword>
<dbReference type="AlphaFoldDB" id="A0A7U8C2Y9"/>
<comment type="caution">
    <text evidence="9">The sequence shown here is derived from an EMBL/GenBank/DDBJ whole genome shotgun (WGS) entry which is preliminary data.</text>
</comment>
<keyword evidence="5" id="KW-0201">Cytochrome c-type biogenesis</keyword>
<proteinExistence type="inferred from homology"/>
<dbReference type="FunFam" id="1.10.8.640:FF:000001">
    <property type="entry name" value="Cytochrome c-type biogenesis protein"/>
    <property type="match status" value="1"/>
</dbReference>
<sequence length="158" mass="18288">MRKLIALCLLFVPVLSWAAIDTYEFKDEATRERFKQLTFELRCPKCQNQNLQDSNSPIAADLRNEVYKMLTDGSDNDEIVDFMVARYGDFVLYKPPVNKMTYVLWYGPFVLVAVGIVVMLVISRKRKKVSKEGVDLEKQLSEDESQRLKNILDGDRND</sequence>
<dbReference type="EMBL" id="AAOW01000016">
    <property type="protein sequence ID" value="EAR60543.1"/>
    <property type="molecule type" value="Genomic_DNA"/>
</dbReference>
<evidence type="ECO:0000256" key="7">
    <source>
        <dbReference type="RuleBase" id="RU364112"/>
    </source>
</evidence>
<name>A0A7U8C2Y9_NEPCE</name>
<evidence type="ECO:0000256" key="4">
    <source>
        <dbReference type="ARBA" id="ARBA00022729"/>
    </source>
</evidence>
<keyword evidence="4 7" id="KW-0732">Signal</keyword>
<protein>
    <recommendedName>
        <fullName evidence="7">Cytochrome c-type biogenesis protein</fullName>
    </recommendedName>
</protein>
<evidence type="ECO:0000256" key="2">
    <source>
        <dbReference type="ARBA" id="ARBA00022617"/>
    </source>
</evidence>
<dbReference type="RefSeq" id="WP_007021026.1">
    <property type="nucleotide sequence ID" value="NZ_CH724125.1"/>
</dbReference>
<feature type="domain" description="CcmH/CycL/Ccl2/NrfF N-terminal" evidence="8">
    <location>
        <begin position="7"/>
        <end position="152"/>
    </location>
</feature>
<feature type="transmembrane region" description="Helical" evidence="7">
    <location>
        <begin position="103"/>
        <end position="122"/>
    </location>
</feature>
<reference evidence="9 10" key="1">
    <citation type="submission" date="2006-02" db="EMBL/GenBank/DDBJ databases">
        <authorList>
            <person name="Pinhassi J."/>
            <person name="Pedros-Alio C."/>
            <person name="Ferriera S."/>
            <person name="Johnson J."/>
            <person name="Kravitz S."/>
            <person name="Halpern A."/>
            <person name="Remington K."/>
            <person name="Beeson K."/>
            <person name="Tran B."/>
            <person name="Rogers Y.-H."/>
            <person name="Friedman R."/>
            <person name="Venter J.C."/>
        </authorList>
    </citation>
    <scope>NUCLEOTIDE SEQUENCE [LARGE SCALE GENOMIC DNA]</scope>
    <source>
        <strain evidence="9 10">MED92</strain>
    </source>
</reference>
<keyword evidence="6 7" id="KW-0408">Iron</keyword>
<accession>A0A7U8C2Y9</accession>
<dbReference type="PANTHER" id="PTHR47870:SF1">
    <property type="entry name" value="CYTOCHROME C-TYPE BIOGENESIS PROTEIN CCMH"/>
    <property type="match status" value="1"/>
</dbReference>
<keyword evidence="7" id="KW-0472">Membrane</keyword>
<keyword evidence="7" id="KW-0812">Transmembrane</keyword>
<dbReference type="GO" id="GO:0046872">
    <property type="term" value="F:metal ion binding"/>
    <property type="evidence" value="ECO:0007669"/>
    <property type="project" value="UniProtKB-KW"/>
</dbReference>
<evidence type="ECO:0000256" key="6">
    <source>
        <dbReference type="ARBA" id="ARBA00023004"/>
    </source>
</evidence>
<dbReference type="CDD" id="cd16378">
    <property type="entry name" value="CcmH_N"/>
    <property type="match status" value="1"/>
</dbReference>
<comment type="function">
    <text evidence="7">Possible subunit of a heme lyase.</text>
</comment>
<keyword evidence="10" id="KW-1185">Reference proteome</keyword>
<keyword evidence="3 7" id="KW-0479">Metal-binding</keyword>
<evidence type="ECO:0000256" key="1">
    <source>
        <dbReference type="ARBA" id="ARBA00010342"/>
    </source>
</evidence>
<feature type="signal peptide" evidence="7">
    <location>
        <begin position="1"/>
        <end position="18"/>
    </location>
</feature>
<gene>
    <name evidence="9" type="ORF">MED92_16805</name>
</gene>
<dbReference type="GO" id="GO:0017004">
    <property type="term" value="P:cytochrome complex assembly"/>
    <property type="evidence" value="ECO:0007669"/>
    <property type="project" value="UniProtKB-KW"/>
</dbReference>
<dbReference type="InterPro" id="IPR051263">
    <property type="entry name" value="C-type_cytochrome_biogenesis"/>
</dbReference>
<evidence type="ECO:0000259" key="8">
    <source>
        <dbReference type="Pfam" id="PF03918"/>
    </source>
</evidence>
<dbReference type="GO" id="GO:0005886">
    <property type="term" value="C:plasma membrane"/>
    <property type="evidence" value="ECO:0007669"/>
    <property type="project" value="TreeGrafter"/>
</dbReference>
<dbReference type="InterPro" id="IPR038297">
    <property type="entry name" value="CcmH/CycL/NrfF/Ccl2_sf"/>
</dbReference>
<evidence type="ECO:0000313" key="10">
    <source>
        <dbReference type="Proteomes" id="UP000002171"/>
    </source>
</evidence>
<organism evidence="9 10">
    <name type="scientific">Neptuniibacter caesariensis</name>
    <dbReference type="NCBI Taxonomy" id="207954"/>
    <lineage>
        <taxon>Bacteria</taxon>
        <taxon>Pseudomonadati</taxon>
        <taxon>Pseudomonadota</taxon>
        <taxon>Gammaproteobacteria</taxon>
        <taxon>Oceanospirillales</taxon>
        <taxon>Oceanospirillaceae</taxon>
        <taxon>Neptuniibacter</taxon>
    </lineage>
</organism>
<evidence type="ECO:0000256" key="5">
    <source>
        <dbReference type="ARBA" id="ARBA00022748"/>
    </source>
</evidence>
<dbReference type="Gene3D" id="1.10.8.640">
    <property type="entry name" value="Cytochrome C biogenesis protein"/>
    <property type="match status" value="1"/>
</dbReference>
<dbReference type="Pfam" id="PF03918">
    <property type="entry name" value="CcmH"/>
    <property type="match status" value="1"/>
</dbReference>